<organism evidence="2">
    <name type="scientific">human gut metagenome</name>
    <dbReference type="NCBI Taxonomy" id="408170"/>
    <lineage>
        <taxon>unclassified sequences</taxon>
        <taxon>metagenomes</taxon>
        <taxon>organismal metagenomes</taxon>
    </lineage>
</organism>
<evidence type="ECO:0000259" key="1">
    <source>
        <dbReference type="PROSITE" id="PS50994"/>
    </source>
</evidence>
<dbReference type="InterPro" id="IPR001584">
    <property type="entry name" value="Integrase_cat-core"/>
</dbReference>
<name>K1RFG3_9ZZZZ</name>
<proteinExistence type="predicted"/>
<protein>
    <submittedName>
        <fullName evidence="2">Transposase</fullName>
    </submittedName>
</protein>
<dbReference type="PANTHER" id="PTHR35004">
    <property type="entry name" value="TRANSPOSASE RV3428C-RELATED"/>
    <property type="match status" value="1"/>
</dbReference>
<sequence>MQVDFGVARARIAGEMADVHCLVVSLPYSNMRLCVALPGENAECLCHGLMLVFEHIGGVPPVIVMDNATGAGRRNAKGEVALTGVFSAFVAHYRLEVRFCNPYSGN</sequence>
<dbReference type="AlphaFoldDB" id="K1RFG3"/>
<dbReference type="PROSITE" id="PS50994">
    <property type="entry name" value="INTEGRASE"/>
    <property type="match status" value="1"/>
</dbReference>
<dbReference type="GO" id="GO:0015074">
    <property type="term" value="P:DNA integration"/>
    <property type="evidence" value="ECO:0007669"/>
    <property type="project" value="InterPro"/>
</dbReference>
<comment type="caution">
    <text evidence="2">The sequence shown here is derived from an EMBL/GenBank/DDBJ whole genome shotgun (WGS) entry which is preliminary data.</text>
</comment>
<feature type="domain" description="Integrase catalytic" evidence="1">
    <location>
        <begin position="1"/>
        <end position="106"/>
    </location>
</feature>
<accession>K1RFG3</accession>
<gene>
    <name evidence="2" type="ORF">OBE_17524</name>
</gene>
<feature type="non-terminal residue" evidence="2">
    <location>
        <position position="106"/>
    </location>
</feature>
<evidence type="ECO:0000313" key="2">
    <source>
        <dbReference type="EMBL" id="EKC44358.1"/>
    </source>
</evidence>
<dbReference type="EMBL" id="AJWZ01011694">
    <property type="protein sequence ID" value="EKC44358.1"/>
    <property type="molecule type" value="Genomic_DNA"/>
</dbReference>
<reference evidence="2" key="1">
    <citation type="journal article" date="2013" name="Environ. Microbiol.">
        <title>Microbiota from the distal guts of lean and obese adolescents exhibit partial functional redundancy besides clear differences in community structure.</title>
        <authorList>
            <person name="Ferrer M."/>
            <person name="Ruiz A."/>
            <person name="Lanza F."/>
            <person name="Haange S.B."/>
            <person name="Oberbach A."/>
            <person name="Till H."/>
            <person name="Bargiela R."/>
            <person name="Campoy C."/>
            <person name="Segura M.T."/>
            <person name="Richter M."/>
            <person name="von Bergen M."/>
            <person name="Seifert J."/>
            <person name="Suarez A."/>
        </authorList>
    </citation>
    <scope>NUCLEOTIDE SEQUENCE</scope>
</reference>